<keyword evidence="6 9" id="KW-1133">Transmembrane helix</keyword>
<keyword evidence="5 9" id="KW-0812">Transmembrane</keyword>
<dbReference type="SUPFAM" id="SSF144091">
    <property type="entry name" value="Rhomboid-like"/>
    <property type="match status" value="1"/>
</dbReference>
<dbReference type="Pfam" id="PF01694">
    <property type="entry name" value="Rhomboid"/>
    <property type="match status" value="1"/>
</dbReference>
<feature type="transmembrane region" description="Helical" evidence="9">
    <location>
        <begin position="120"/>
        <end position="139"/>
    </location>
</feature>
<evidence type="ECO:0000259" key="10">
    <source>
        <dbReference type="Pfam" id="PF01694"/>
    </source>
</evidence>
<name>A0A6N2L1Z8_SALVM</name>
<dbReference type="GO" id="GO:0016192">
    <property type="term" value="P:vesicle-mediated transport"/>
    <property type="evidence" value="ECO:0007669"/>
    <property type="project" value="UniProtKB-ARBA"/>
</dbReference>
<dbReference type="GO" id="GO:0004252">
    <property type="term" value="F:serine-type endopeptidase activity"/>
    <property type="evidence" value="ECO:0007669"/>
    <property type="project" value="InterPro"/>
</dbReference>
<evidence type="ECO:0000256" key="6">
    <source>
        <dbReference type="ARBA" id="ARBA00022989"/>
    </source>
</evidence>
<evidence type="ECO:0000256" key="1">
    <source>
        <dbReference type="ARBA" id="ARBA00002501"/>
    </source>
</evidence>
<comment type="function">
    <text evidence="1">May be involved in both secretory and endocytic intracellular trafficking in the endosomal/prevacuolar compartments.</text>
</comment>
<evidence type="ECO:0000256" key="4">
    <source>
        <dbReference type="ARBA" id="ARBA00009045"/>
    </source>
</evidence>
<evidence type="ECO:0000256" key="3">
    <source>
        <dbReference type="ARBA" id="ARBA00006483"/>
    </source>
</evidence>
<evidence type="ECO:0000313" key="11">
    <source>
        <dbReference type="EMBL" id="VFU34554.1"/>
    </source>
</evidence>
<feature type="transmembrane region" description="Helical" evidence="9">
    <location>
        <begin position="551"/>
        <end position="572"/>
    </location>
</feature>
<feature type="transmembrane region" description="Helical" evidence="9">
    <location>
        <begin position="342"/>
        <end position="362"/>
    </location>
</feature>
<proteinExistence type="inferred from homology"/>
<dbReference type="GO" id="GO:0005783">
    <property type="term" value="C:endoplasmic reticulum"/>
    <property type="evidence" value="ECO:0007669"/>
    <property type="project" value="UniProtKB-ARBA"/>
</dbReference>
<comment type="similarity">
    <text evidence="3">Belongs to the PRA1 family.</text>
</comment>
<evidence type="ECO:0000256" key="7">
    <source>
        <dbReference type="ARBA" id="ARBA00023136"/>
    </source>
</evidence>
<dbReference type="Pfam" id="PF03208">
    <property type="entry name" value="PRA1"/>
    <property type="match status" value="2"/>
</dbReference>
<keyword evidence="7 9" id="KW-0472">Membrane</keyword>
<feature type="transmembrane region" description="Helical" evidence="9">
    <location>
        <begin position="317"/>
        <end position="336"/>
    </location>
</feature>
<feature type="region of interest" description="Disordered" evidence="8">
    <location>
        <begin position="207"/>
        <end position="226"/>
    </location>
</feature>
<feature type="transmembrane region" description="Helical" evidence="9">
    <location>
        <begin position="603"/>
        <end position="620"/>
    </location>
</feature>
<dbReference type="InterPro" id="IPR004895">
    <property type="entry name" value="Prenylated_rab_accept_PRA1"/>
</dbReference>
<dbReference type="FunFam" id="1.20.1540.10:FF:000008">
    <property type="entry name" value="RHOMBOID-like protein 13"/>
    <property type="match status" value="1"/>
</dbReference>
<feature type="transmembrane region" description="Helical" evidence="9">
    <location>
        <begin position="89"/>
        <end position="108"/>
    </location>
</feature>
<comment type="subcellular location">
    <subcellularLocation>
        <location evidence="2">Endomembrane system</location>
        <topology evidence="2">Multi-pass membrane protein</topology>
    </subcellularLocation>
</comment>
<feature type="compositionally biased region" description="Low complexity" evidence="8">
    <location>
        <begin position="208"/>
        <end position="217"/>
    </location>
</feature>
<gene>
    <name evidence="11" type="ORF">SVIM_LOCUS166006</name>
</gene>
<evidence type="ECO:0000256" key="9">
    <source>
        <dbReference type="SAM" id="Phobius"/>
    </source>
</evidence>
<dbReference type="Gene3D" id="1.20.1540.10">
    <property type="entry name" value="Rhomboid-like"/>
    <property type="match status" value="1"/>
</dbReference>
<feature type="compositionally biased region" description="Basic and acidic residues" evidence="8">
    <location>
        <begin position="22"/>
        <end position="31"/>
    </location>
</feature>
<dbReference type="InterPro" id="IPR035952">
    <property type="entry name" value="Rhomboid-like_sf"/>
</dbReference>
<feature type="transmembrane region" description="Helical" evidence="9">
    <location>
        <begin position="579"/>
        <end position="597"/>
    </location>
</feature>
<feature type="compositionally biased region" description="Polar residues" evidence="8">
    <location>
        <begin position="1"/>
        <end position="20"/>
    </location>
</feature>
<dbReference type="PANTHER" id="PTHR38519:SF3">
    <property type="entry name" value="PRA1 FAMILY PROTEIN"/>
    <property type="match status" value="1"/>
</dbReference>
<dbReference type="PANTHER" id="PTHR38519">
    <property type="entry name" value="PRA1 FAMILY PROTEIN"/>
    <property type="match status" value="1"/>
</dbReference>
<accession>A0A6N2L1Z8</accession>
<feature type="transmembrane region" description="Helical" evidence="9">
    <location>
        <begin position="489"/>
        <end position="513"/>
    </location>
</feature>
<feature type="transmembrane region" description="Helical" evidence="9">
    <location>
        <begin position="262"/>
        <end position="280"/>
    </location>
</feature>
<feature type="transmembrane region" description="Helical" evidence="9">
    <location>
        <begin position="520"/>
        <end position="539"/>
    </location>
</feature>
<evidence type="ECO:0000256" key="2">
    <source>
        <dbReference type="ARBA" id="ARBA00004127"/>
    </source>
</evidence>
<reference evidence="11" key="1">
    <citation type="submission" date="2019-03" db="EMBL/GenBank/DDBJ databases">
        <authorList>
            <person name="Mank J."/>
            <person name="Almeida P."/>
        </authorList>
    </citation>
    <scope>NUCLEOTIDE SEQUENCE</scope>
    <source>
        <strain evidence="11">78183</strain>
    </source>
</reference>
<feature type="transmembrane region" description="Helical" evidence="9">
    <location>
        <begin position="455"/>
        <end position="477"/>
    </location>
</feature>
<evidence type="ECO:0000256" key="5">
    <source>
        <dbReference type="ARBA" id="ARBA00022692"/>
    </source>
</evidence>
<sequence length="713" mass="78498">MASHGTIQRPSTVAAPTTPTGRPEDSTGKTLDDFRRPEFRLVCPLSIPSSPEAASLRIIQNLAHFALYYTHFVWIVLFITLIPQRKVSLILLVIMTYVASLYLLLLRACPANFHLLRKIIDKRIVLGLIVMATMIELIATKAGLHLVITLAATVPLVLTHAVFWARNDFCVEKRGAGGGGGGGGCEESVPLVDESPEIVHGTIQRPSTVATPTTPTAGRPEDSTGKTLDDFRRPEFRLVCPLSIPSSPEAASLRIIQNLAHFALYYTHFVWIVLFITLIPQRKVSLILLVIMTYVASLYLLLLRACPANFHLLRKIIDKRIVLGLIVIATMIELIATKAGLHLVITLAATVPLVLTHAVFWVRNDFCVEKWGNGGGGNGGGGGGEESVPLVDESMEVMGRPLFYEIMEKPATSCIIGICSAIWFYIQKKNIGYSHVGLSYENAVEGHHWRIITSAFSHISVIHLVFNMSALWSLGVVEQLDHIGLGVTYYLHYTLVLIVLSGALVLGMYHILIGRFKLEYFRRVTAVGYSCVVFGWMTILSVKQPSSKLNLFGFLSLPISFAPFESLIFTSIIVPQASFLGHLSGIVVGYAIAWGLIHGMNNFWAISMLGWIVLFSVISLKRSGAYGFDFIEIESVMDTSLPSVRFPGTGRTMQMSSLPIEGVEIDSLTALPYRMFIATTNPKNKMARLGPATKKFNAVNIGYLLPHKSFCDI</sequence>
<comment type="similarity">
    <text evidence="4">Belongs to the peptidase S54 family.</text>
</comment>
<feature type="domain" description="Peptidase S54 rhomboid" evidence="10">
    <location>
        <begin position="446"/>
        <end position="597"/>
    </location>
</feature>
<feature type="region of interest" description="Disordered" evidence="8">
    <location>
        <begin position="1"/>
        <end position="31"/>
    </location>
</feature>
<dbReference type="EMBL" id="CAADRP010001013">
    <property type="protein sequence ID" value="VFU34554.1"/>
    <property type="molecule type" value="Genomic_DNA"/>
</dbReference>
<evidence type="ECO:0000256" key="8">
    <source>
        <dbReference type="SAM" id="MobiDB-lite"/>
    </source>
</evidence>
<feature type="transmembrane region" description="Helical" evidence="9">
    <location>
        <begin position="145"/>
        <end position="165"/>
    </location>
</feature>
<dbReference type="AlphaFoldDB" id="A0A6N2L1Z8"/>
<feature type="transmembrane region" description="Helical" evidence="9">
    <location>
        <begin position="286"/>
        <end position="305"/>
    </location>
</feature>
<feature type="transmembrane region" description="Helical" evidence="9">
    <location>
        <begin position="65"/>
        <end position="83"/>
    </location>
</feature>
<organism evidence="11">
    <name type="scientific">Salix viminalis</name>
    <name type="common">Common osier</name>
    <name type="synonym">Basket willow</name>
    <dbReference type="NCBI Taxonomy" id="40686"/>
    <lineage>
        <taxon>Eukaryota</taxon>
        <taxon>Viridiplantae</taxon>
        <taxon>Streptophyta</taxon>
        <taxon>Embryophyta</taxon>
        <taxon>Tracheophyta</taxon>
        <taxon>Spermatophyta</taxon>
        <taxon>Magnoliopsida</taxon>
        <taxon>eudicotyledons</taxon>
        <taxon>Gunneridae</taxon>
        <taxon>Pentapetalae</taxon>
        <taxon>rosids</taxon>
        <taxon>fabids</taxon>
        <taxon>Malpighiales</taxon>
        <taxon>Salicaceae</taxon>
        <taxon>Saliceae</taxon>
        <taxon>Salix</taxon>
    </lineage>
</organism>
<dbReference type="InterPro" id="IPR022764">
    <property type="entry name" value="Peptidase_S54_rhomboid_dom"/>
</dbReference>
<protein>
    <recommendedName>
        <fullName evidence="10">Peptidase S54 rhomboid domain-containing protein</fullName>
    </recommendedName>
</protein>
<dbReference type="GO" id="GO:0016020">
    <property type="term" value="C:membrane"/>
    <property type="evidence" value="ECO:0007669"/>
    <property type="project" value="InterPro"/>
</dbReference>